<evidence type="ECO:0008006" key="6">
    <source>
        <dbReference type="Google" id="ProtNLM"/>
    </source>
</evidence>
<dbReference type="RefSeq" id="WP_400256304.1">
    <property type="nucleotide sequence ID" value="NZ_CAYBCB010000014.1"/>
</dbReference>
<name>A0A8J8PHH2_9ARCH</name>
<proteinExistence type="predicted"/>
<organism evidence="4 5">
    <name type="scientific">Candidatus Methanomassiliicoccus intestinalis</name>
    <dbReference type="NCBI Taxonomy" id="1406512"/>
    <lineage>
        <taxon>Archaea</taxon>
        <taxon>Methanobacteriati</taxon>
        <taxon>Thermoplasmatota</taxon>
        <taxon>Thermoplasmata</taxon>
        <taxon>Methanomassiliicoccales</taxon>
        <taxon>Methanomassiliicoccaceae</taxon>
        <taxon>Methanomassiliicoccus</taxon>
    </lineage>
</organism>
<accession>A0A8J8PHH2</accession>
<gene>
    <name evidence="4" type="ORF">A3207_00955</name>
</gene>
<dbReference type="InterPro" id="IPR036770">
    <property type="entry name" value="Ankyrin_rpt-contain_sf"/>
</dbReference>
<feature type="repeat" description="ANK" evidence="3">
    <location>
        <begin position="153"/>
        <end position="185"/>
    </location>
</feature>
<dbReference type="PROSITE" id="PS50297">
    <property type="entry name" value="ANK_REP_REGION"/>
    <property type="match status" value="5"/>
</dbReference>
<dbReference type="PROSITE" id="PS50088">
    <property type="entry name" value="ANK_REPEAT"/>
    <property type="match status" value="5"/>
</dbReference>
<dbReference type="Pfam" id="PF13857">
    <property type="entry name" value="Ank_5"/>
    <property type="match status" value="1"/>
</dbReference>
<feature type="repeat" description="ANK" evidence="3">
    <location>
        <begin position="198"/>
        <end position="230"/>
    </location>
</feature>
<evidence type="ECO:0000256" key="2">
    <source>
        <dbReference type="ARBA" id="ARBA00023043"/>
    </source>
</evidence>
<evidence type="ECO:0000313" key="5">
    <source>
        <dbReference type="Proteomes" id="UP000752814"/>
    </source>
</evidence>
<dbReference type="InterPro" id="IPR002110">
    <property type="entry name" value="Ankyrin_rpt"/>
</dbReference>
<dbReference type="EMBL" id="LVVT01000001">
    <property type="protein sequence ID" value="TQS84642.1"/>
    <property type="molecule type" value="Genomic_DNA"/>
</dbReference>
<dbReference type="SUPFAM" id="SSF48403">
    <property type="entry name" value="Ankyrin repeat"/>
    <property type="match status" value="1"/>
</dbReference>
<dbReference type="AlphaFoldDB" id="A0A8J8PHH2"/>
<feature type="repeat" description="ANK" evidence="3">
    <location>
        <begin position="380"/>
        <end position="401"/>
    </location>
</feature>
<evidence type="ECO:0000313" key="4">
    <source>
        <dbReference type="EMBL" id="TQS84642.1"/>
    </source>
</evidence>
<dbReference type="Gene3D" id="1.25.40.20">
    <property type="entry name" value="Ankyrin repeat-containing domain"/>
    <property type="match status" value="2"/>
</dbReference>
<feature type="repeat" description="ANK" evidence="3">
    <location>
        <begin position="314"/>
        <end position="346"/>
    </location>
</feature>
<keyword evidence="2 3" id="KW-0040">ANK repeat</keyword>
<feature type="repeat" description="ANK" evidence="3">
    <location>
        <begin position="347"/>
        <end position="379"/>
    </location>
</feature>
<dbReference type="PRINTS" id="PR01415">
    <property type="entry name" value="ANKYRIN"/>
</dbReference>
<sequence>MDELRCKMELHFMHDEREEGLNYADRYLRILDPDDDDDLERIRDVLTRGLKTKFINEFIDFLIERDFNFKMVWPGKGGVIHAYADSGSRDSQIFRRLVELGADPYSKRQDGNTIMHSYSNRERSSWDKELDPFAATIIADQEDITPWLETNAYGATPLHLAVLNGHNGILEAFLQKGADANLAGTTPVQGYSHTIEFNQVTPLHLACSMGNAEAVELLLKFGADDTLKDSRGRTPCFYAVSKPNELFCPSFFQVISPVHEKRAATIRQLKSIDDIDDQGNTPLLYTLSTLEFDKGDYATLLLELGANPQHTDNYGFTPLMAAAEHWHTASMKKLVGLGVDLNAQNNRGNTALHLALGNYDEKTARYLIKKGARFDIVNNEGRSPLDIAVEKGMESVLELMI</sequence>
<keyword evidence="1" id="KW-0677">Repeat</keyword>
<reference evidence="4" key="1">
    <citation type="submission" date="2016-03" db="EMBL/GenBank/DDBJ databases">
        <authorList>
            <person name="Borrel G."/>
            <person name="Mccann A."/>
            <person name="O'Toole P.W."/>
        </authorList>
    </citation>
    <scope>NUCLEOTIDE SEQUENCE</scope>
    <source>
        <strain evidence="4">183</strain>
    </source>
</reference>
<dbReference type="SMART" id="SM00248">
    <property type="entry name" value="ANK"/>
    <property type="match status" value="5"/>
</dbReference>
<comment type="caution">
    <text evidence="4">The sequence shown here is derived from an EMBL/GenBank/DDBJ whole genome shotgun (WGS) entry which is preliminary data.</text>
</comment>
<dbReference type="Proteomes" id="UP000752814">
    <property type="component" value="Unassembled WGS sequence"/>
</dbReference>
<evidence type="ECO:0000256" key="1">
    <source>
        <dbReference type="ARBA" id="ARBA00022737"/>
    </source>
</evidence>
<dbReference type="PANTHER" id="PTHR24126:SF14">
    <property type="entry name" value="ANK_REP_REGION DOMAIN-CONTAINING PROTEIN"/>
    <property type="match status" value="1"/>
</dbReference>
<dbReference type="PANTHER" id="PTHR24126">
    <property type="entry name" value="ANKYRIN REPEAT, PH AND SEC7 DOMAIN CONTAINING PROTEIN SECG-RELATED"/>
    <property type="match status" value="1"/>
</dbReference>
<dbReference type="Pfam" id="PF12796">
    <property type="entry name" value="Ank_2"/>
    <property type="match status" value="2"/>
</dbReference>
<evidence type="ECO:0000256" key="3">
    <source>
        <dbReference type="PROSITE-ProRule" id="PRU00023"/>
    </source>
</evidence>
<protein>
    <recommendedName>
        <fullName evidence="6">Ankyrin repeat protein</fullName>
    </recommendedName>
</protein>